<dbReference type="Proteomes" id="UP000596661">
    <property type="component" value="Chromosome 3"/>
</dbReference>
<name>A0A803P8K8_CANSA</name>
<dbReference type="EMBL" id="UZAU01000251">
    <property type="status" value="NOT_ANNOTATED_CDS"/>
    <property type="molecule type" value="Genomic_DNA"/>
</dbReference>
<protein>
    <submittedName>
        <fullName evidence="1">Uncharacterized protein</fullName>
    </submittedName>
</protein>
<organism evidence="1 2">
    <name type="scientific">Cannabis sativa</name>
    <name type="common">Hemp</name>
    <name type="synonym">Marijuana</name>
    <dbReference type="NCBI Taxonomy" id="3483"/>
    <lineage>
        <taxon>Eukaryota</taxon>
        <taxon>Viridiplantae</taxon>
        <taxon>Streptophyta</taxon>
        <taxon>Embryophyta</taxon>
        <taxon>Tracheophyta</taxon>
        <taxon>Spermatophyta</taxon>
        <taxon>Magnoliopsida</taxon>
        <taxon>eudicotyledons</taxon>
        <taxon>Gunneridae</taxon>
        <taxon>Pentapetalae</taxon>
        <taxon>rosids</taxon>
        <taxon>fabids</taxon>
        <taxon>Rosales</taxon>
        <taxon>Cannabaceae</taxon>
        <taxon>Cannabis</taxon>
    </lineage>
</organism>
<reference evidence="1" key="2">
    <citation type="submission" date="2021-03" db="UniProtKB">
        <authorList>
            <consortium name="EnsemblPlants"/>
        </authorList>
    </citation>
    <scope>IDENTIFICATION</scope>
</reference>
<evidence type="ECO:0000313" key="1">
    <source>
        <dbReference type="EnsemblPlants" id="cds.evm.model.03.329"/>
    </source>
</evidence>
<dbReference type="Gramene" id="evm.model.03.329">
    <property type="protein sequence ID" value="cds.evm.model.03.329"/>
    <property type="gene ID" value="evm.TU.03.329"/>
</dbReference>
<reference evidence="1" key="1">
    <citation type="submission" date="2018-11" db="EMBL/GenBank/DDBJ databases">
        <authorList>
            <person name="Grassa J C."/>
        </authorList>
    </citation>
    <scope>NUCLEOTIDE SEQUENCE [LARGE SCALE GENOMIC DNA]</scope>
</reference>
<dbReference type="EnsemblPlants" id="evm.model.03.329">
    <property type="protein sequence ID" value="cds.evm.model.03.329"/>
    <property type="gene ID" value="evm.TU.03.329"/>
</dbReference>
<accession>A0A803P8K8</accession>
<evidence type="ECO:0000313" key="2">
    <source>
        <dbReference type="Proteomes" id="UP000596661"/>
    </source>
</evidence>
<keyword evidence="2" id="KW-1185">Reference proteome</keyword>
<sequence length="89" mass="9793">MSRRFNSPNMVSKLWPPLVANMAHSGPETAAHGGSAANNVLAAIPRNRLLKFIQNVTSPPQFLNDAYQTNGMFNPAFVERDVQDQLLIS</sequence>
<dbReference type="AlphaFoldDB" id="A0A803P8K8"/>
<proteinExistence type="predicted"/>